<gene>
    <name evidence="1" type="ORF">CYCCA115_LOCUS21043</name>
</gene>
<dbReference type="Proteomes" id="UP001295423">
    <property type="component" value="Unassembled WGS sequence"/>
</dbReference>
<dbReference type="EMBL" id="CAKOGP040002202">
    <property type="protein sequence ID" value="CAJ1965291.1"/>
    <property type="molecule type" value="Genomic_DNA"/>
</dbReference>
<dbReference type="AlphaFoldDB" id="A0AAD2G9T1"/>
<evidence type="ECO:0000313" key="1">
    <source>
        <dbReference type="EMBL" id="CAJ1965291.1"/>
    </source>
</evidence>
<evidence type="ECO:0000313" key="2">
    <source>
        <dbReference type="Proteomes" id="UP001295423"/>
    </source>
</evidence>
<name>A0AAD2G9T1_9STRA</name>
<sequence length="484" mass="54070">MMRQSLQTTLKRYPVLHQIRHSATTSTTTTAIAPKQSLRRQAWNTVKARPIEYASIPCVAAFVGITTNWMGVKMLFYPINYFGIDYHRWPNTPYGLFGWQGVVPTKTATMAQRLVDIVTSKLLSLEEAFGRLDPNELSRLLLPAVEESVRKDCGQAWATVLKPVLPLLLPILLKELNVEIDQILNLNNVVLAAFVRDKEVLVDLFQKVGRVELEFLVNSGFGFGFVLGLAQMGAWAVKPAFWTLPVAGALVGYVTNWIAIKLLFEPAEPVSIGGLFILQGLFESRQVEVSDEFGNFMNRRVLNSQSLLRDLAEGEGEGDLFKFMRRHLPYPIPEHILLAAVAAIDDIAKNPKKYPEVHAYVTQQLDIERTLARRLKKLSPTEFEDLLHPVFQEDEAILIATGGVLGLVAGALQTRLGWGGAGAAKKALATIVFTLASSLGFYAHQKYEEVTDEPLVSTERPHLHRHESIIRTTFDVPFELPPHL</sequence>
<proteinExistence type="predicted"/>
<dbReference type="PANTHER" id="PTHR35791">
    <property type="entry name" value="UPF0754 MEMBRANE PROTEIN YHEB"/>
    <property type="match status" value="1"/>
</dbReference>
<organism evidence="1 2">
    <name type="scientific">Cylindrotheca closterium</name>
    <dbReference type="NCBI Taxonomy" id="2856"/>
    <lineage>
        <taxon>Eukaryota</taxon>
        <taxon>Sar</taxon>
        <taxon>Stramenopiles</taxon>
        <taxon>Ochrophyta</taxon>
        <taxon>Bacillariophyta</taxon>
        <taxon>Bacillariophyceae</taxon>
        <taxon>Bacillariophycidae</taxon>
        <taxon>Bacillariales</taxon>
        <taxon>Bacillariaceae</taxon>
        <taxon>Cylindrotheca</taxon>
    </lineage>
</organism>
<accession>A0AAD2G9T1</accession>
<reference evidence="1" key="1">
    <citation type="submission" date="2023-08" db="EMBL/GenBank/DDBJ databases">
        <authorList>
            <person name="Audoor S."/>
            <person name="Bilcke G."/>
        </authorList>
    </citation>
    <scope>NUCLEOTIDE SEQUENCE</scope>
</reference>
<comment type="caution">
    <text evidence="1">The sequence shown here is derived from an EMBL/GenBank/DDBJ whole genome shotgun (WGS) entry which is preliminary data.</text>
</comment>
<dbReference type="PANTHER" id="PTHR35791:SF1">
    <property type="entry name" value="UPF0754 MEMBRANE PROTEIN YHEB"/>
    <property type="match status" value="1"/>
</dbReference>
<protein>
    <submittedName>
        <fullName evidence="1">Uncharacterized protein</fullName>
    </submittedName>
</protein>
<keyword evidence="2" id="KW-1185">Reference proteome</keyword>